<protein>
    <submittedName>
        <fullName evidence="3">Fic/DOC family protein</fullName>
    </submittedName>
    <submittedName>
        <fullName evidence="2">Protein involved in cell division</fullName>
    </submittedName>
</protein>
<name>A0A8B4QA54_9BACL</name>
<dbReference type="Gene3D" id="1.10.3290.10">
    <property type="entry name" value="Fido-like domain"/>
    <property type="match status" value="1"/>
</dbReference>
<keyword evidence="2" id="KW-0132">Cell division</keyword>
<keyword evidence="5" id="KW-1185">Reference proteome</keyword>
<feature type="domain" description="Fido" evidence="1">
    <location>
        <begin position="1"/>
        <end position="69"/>
    </location>
</feature>
<dbReference type="SUPFAM" id="SSF140931">
    <property type="entry name" value="Fic-like"/>
    <property type="match status" value="1"/>
</dbReference>
<dbReference type="GO" id="GO:0051301">
    <property type="term" value="P:cell division"/>
    <property type="evidence" value="ECO:0007669"/>
    <property type="project" value="UniProtKB-KW"/>
</dbReference>
<comment type="caution">
    <text evidence="2">The sequence shown here is derived from an EMBL/GenBank/DDBJ whole genome shotgun (WGS) entry which is preliminary data.</text>
</comment>
<evidence type="ECO:0000313" key="3">
    <source>
        <dbReference type="EMBL" id="TDR39036.1"/>
    </source>
</evidence>
<dbReference type="Pfam" id="PF02661">
    <property type="entry name" value="Fic"/>
    <property type="match status" value="1"/>
</dbReference>
<evidence type="ECO:0000313" key="5">
    <source>
        <dbReference type="Proteomes" id="UP000294641"/>
    </source>
</evidence>
<dbReference type="AlphaFoldDB" id="A0A8B4QA54"/>
<dbReference type="InterPro" id="IPR003812">
    <property type="entry name" value="Fido"/>
</dbReference>
<dbReference type="PROSITE" id="PS51459">
    <property type="entry name" value="FIDO"/>
    <property type="match status" value="1"/>
</dbReference>
<dbReference type="InterPro" id="IPR036597">
    <property type="entry name" value="Fido-like_dom_sf"/>
</dbReference>
<evidence type="ECO:0000313" key="4">
    <source>
        <dbReference type="Proteomes" id="UP000254330"/>
    </source>
</evidence>
<organism evidence="2 4">
    <name type="scientific">Kurthia zopfii</name>
    <dbReference type="NCBI Taxonomy" id="1650"/>
    <lineage>
        <taxon>Bacteria</taxon>
        <taxon>Bacillati</taxon>
        <taxon>Bacillota</taxon>
        <taxon>Bacilli</taxon>
        <taxon>Bacillales</taxon>
        <taxon>Caryophanaceae</taxon>
        <taxon>Kurthia</taxon>
    </lineage>
</organism>
<reference evidence="2 4" key="1">
    <citation type="submission" date="2018-06" db="EMBL/GenBank/DDBJ databases">
        <authorList>
            <consortium name="Pathogen Informatics"/>
            <person name="Doyle S."/>
        </authorList>
    </citation>
    <scope>NUCLEOTIDE SEQUENCE [LARGE SCALE GENOMIC DNA]</scope>
    <source>
        <strain evidence="2 4">NCTC10597</strain>
    </source>
</reference>
<dbReference type="EMBL" id="SNZG01000013">
    <property type="protein sequence ID" value="TDR39036.1"/>
    <property type="molecule type" value="Genomic_DNA"/>
</dbReference>
<keyword evidence="2" id="KW-0131">Cell cycle</keyword>
<gene>
    <name evidence="3" type="ORF">DFR61_11332</name>
    <name evidence="2" type="ORF">NCTC10597_01259</name>
</gene>
<sequence>MVDIWRIHPFREGNTRTISVFMKLFAEQNHLKFNAVLLSLHTGFLRNSLVLAAVQEAPDVSHLLKIISDALTYTPHIQTKNSAVDSEKYHSIGKYDVSNYEEKPFYTKKPKQD</sequence>
<dbReference type="EMBL" id="UGNP01000001">
    <property type="protein sequence ID" value="STX09572.1"/>
    <property type="molecule type" value="Genomic_DNA"/>
</dbReference>
<evidence type="ECO:0000259" key="1">
    <source>
        <dbReference type="PROSITE" id="PS51459"/>
    </source>
</evidence>
<dbReference type="Proteomes" id="UP000294641">
    <property type="component" value="Unassembled WGS sequence"/>
</dbReference>
<dbReference type="Proteomes" id="UP000254330">
    <property type="component" value="Unassembled WGS sequence"/>
</dbReference>
<proteinExistence type="predicted"/>
<reference evidence="3 5" key="2">
    <citation type="submission" date="2019-03" db="EMBL/GenBank/DDBJ databases">
        <title>Genomic Encyclopedia of Type Strains, Phase IV (KMG-IV): sequencing the most valuable type-strain genomes for metagenomic binning, comparative biology and taxonomic classification.</title>
        <authorList>
            <person name="Goeker M."/>
        </authorList>
    </citation>
    <scope>NUCLEOTIDE SEQUENCE [LARGE SCALE GENOMIC DNA]</scope>
    <source>
        <strain evidence="3 5">DSM 20580</strain>
    </source>
</reference>
<accession>A0A8B4QA54</accession>
<evidence type="ECO:0000313" key="2">
    <source>
        <dbReference type="EMBL" id="STX09572.1"/>
    </source>
</evidence>